<comment type="catalytic activity">
    <reaction evidence="1">
        <text>ATP + H2O = ADP + phosphate + H(+)</text>
        <dbReference type="Rhea" id="RHEA:13065"/>
        <dbReference type="ChEBI" id="CHEBI:15377"/>
        <dbReference type="ChEBI" id="CHEBI:15378"/>
        <dbReference type="ChEBI" id="CHEBI:30616"/>
        <dbReference type="ChEBI" id="CHEBI:43474"/>
        <dbReference type="ChEBI" id="CHEBI:456216"/>
    </reaction>
</comment>
<reference evidence="4" key="1">
    <citation type="submission" date="2023-07" db="EMBL/GenBank/DDBJ databases">
        <authorList>
            <consortium name="AG Swart"/>
            <person name="Singh M."/>
            <person name="Singh A."/>
            <person name="Seah K."/>
            <person name="Emmerich C."/>
        </authorList>
    </citation>
    <scope>NUCLEOTIDE SEQUENCE</scope>
    <source>
        <strain evidence="4">DP1</strain>
    </source>
</reference>
<evidence type="ECO:0008006" key="6">
    <source>
        <dbReference type="Google" id="ProtNLM"/>
    </source>
</evidence>
<dbReference type="PANTHER" id="PTHR11937">
    <property type="entry name" value="ACTIN"/>
    <property type="match status" value="1"/>
</dbReference>
<protein>
    <recommendedName>
        <fullName evidence="6">Actin</fullName>
    </recommendedName>
</protein>
<dbReference type="SMART" id="SM00268">
    <property type="entry name" value="ACTIN"/>
    <property type="match status" value="1"/>
</dbReference>
<evidence type="ECO:0000256" key="2">
    <source>
        <dbReference type="RuleBase" id="RU000487"/>
    </source>
</evidence>
<name>A0AAD1XDX8_EUPCR</name>
<dbReference type="EMBL" id="CAMPGE010009382">
    <property type="protein sequence ID" value="CAI2368248.1"/>
    <property type="molecule type" value="Genomic_DNA"/>
</dbReference>
<feature type="region of interest" description="Disordered" evidence="3">
    <location>
        <begin position="1"/>
        <end position="20"/>
    </location>
</feature>
<evidence type="ECO:0000313" key="5">
    <source>
        <dbReference type="Proteomes" id="UP001295684"/>
    </source>
</evidence>
<gene>
    <name evidence="4" type="ORF">ECRASSUSDP1_LOCUS9539</name>
</gene>
<comment type="caution">
    <text evidence="4">The sequence shown here is derived from an EMBL/GenBank/DDBJ whole genome shotgun (WGS) entry which is preliminary data.</text>
</comment>
<evidence type="ECO:0000256" key="3">
    <source>
        <dbReference type="SAM" id="MobiDB-lite"/>
    </source>
</evidence>
<dbReference type="InterPro" id="IPR043129">
    <property type="entry name" value="ATPase_NBD"/>
</dbReference>
<evidence type="ECO:0000256" key="1">
    <source>
        <dbReference type="ARBA" id="ARBA00049360"/>
    </source>
</evidence>
<dbReference type="Gene3D" id="3.30.420.40">
    <property type="match status" value="2"/>
</dbReference>
<dbReference type="Gene3D" id="3.90.640.10">
    <property type="entry name" value="Actin, Chain A, domain 4"/>
    <property type="match status" value="1"/>
</dbReference>
<comment type="similarity">
    <text evidence="2">Belongs to the actin family.</text>
</comment>
<dbReference type="AlphaFoldDB" id="A0AAD1XDX8"/>
<keyword evidence="5" id="KW-1185">Reference proteome</keyword>
<sequence>MEAFSPDKPQGSQEDDSYEISPVDKLRQSFSESCISHTQESVGSILEEMDGLTATVLDIGSYCCKIGMNGLSKPEYIFPTVIGTPKCIGKPSTDFNLKYGLDAYKNLPNMNISFPLEFSSDIDWDEFTDIIVETLPLLNSSHFSEDSFNEYSETDYSIYPFIFTERINNSLKNKEALIELAFETLELPKISIQNQAFCSLISQGKTSGLVIDCGENATSVVPIFDSRILKDESNTILVGGKNLNHFLMELLREKYSFHTSYDREMARFMKEELCYISPHKFDYTKIWLGDSQSYTMPDKTMLSIGVEQQLCPEALFNTSLVDLDDASLQHMVFDSLTKVDSSIRKEIAGQCLLVGGTTQFRGFEQRLVNEVSSLSKELGKILEFVEDSSKEAQRHISSWIGASILADLSQTHRDMITEDDYEEQGAKRISRQLNT</sequence>
<proteinExistence type="inferred from homology"/>
<dbReference type="PRINTS" id="PR00190">
    <property type="entry name" value="ACTIN"/>
</dbReference>
<dbReference type="InterPro" id="IPR004000">
    <property type="entry name" value="Actin"/>
</dbReference>
<accession>A0AAD1XDX8</accession>
<dbReference type="Proteomes" id="UP001295684">
    <property type="component" value="Unassembled WGS sequence"/>
</dbReference>
<organism evidence="4 5">
    <name type="scientific">Euplotes crassus</name>
    <dbReference type="NCBI Taxonomy" id="5936"/>
    <lineage>
        <taxon>Eukaryota</taxon>
        <taxon>Sar</taxon>
        <taxon>Alveolata</taxon>
        <taxon>Ciliophora</taxon>
        <taxon>Intramacronucleata</taxon>
        <taxon>Spirotrichea</taxon>
        <taxon>Hypotrichia</taxon>
        <taxon>Euplotida</taxon>
        <taxon>Euplotidae</taxon>
        <taxon>Moneuplotes</taxon>
    </lineage>
</organism>
<dbReference type="Pfam" id="PF00022">
    <property type="entry name" value="Actin"/>
    <property type="match status" value="1"/>
</dbReference>
<dbReference type="SUPFAM" id="SSF53067">
    <property type="entry name" value="Actin-like ATPase domain"/>
    <property type="match status" value="2"/>
</dbReference>
<evidence type="ECO:0000313" key="4">
    <source>
        <dbReference type="EMBL" id="CAI2368248.1"/>
    </source>
</evidence>